<dbReference type="Gene3D" id="1.10.10.10">
    <property type="entry name" value="Winged helix-like DNA-binding domain superfamily/Winged helix DNA-binding domain"/>
    <property type="match status" value="1"/>
</dbReference>
<keyword evidence="1" id="KW-0805">Transcription regulation</keyword>
<evidence type="ECO:0000259" key="5">
    <source>
        <dbReference type="PROSITE" id="PS50043"/>
    </source>
</evidence>
<name>A0ABT2D7E9_9BURK</name>
<comment type="caution">
    <text evidence="7">The sequence shown here is derived from an EMBL/GenBank/DDBJ whole genome shotgun (WGS) entry which is preliminary data.</text>
</comment>
<dbReference type="PANTHER" id="PTHR44688">
    <property type="entry name" value="DNA-BINDING TRANSCRIPTIONAL ACTIVATOR DEVR_DOSR"/>
    <property type="match status" value="1"/>
</dbReference>
<dbReference type="SMART" id="SM00421">
    <property type="entry name" value="HTH_LUXR"/>
    <property type="match status" value="1"/>
</dbReference>
<evidence type="ECO:0000256" key="3">
    <source>
        <dbReference type="ARBA" id="ARBA00023163"/>
    </source>
</evidence>
<dbReference type="PRINTS" id="PR00038">
    <property type="entry name" value="HTHLUXR"/>
</dbReference>
<dbReference type="Gene3D" id="3.40.50.2300">
    <property type="match status" value="1"/>
</dbReference>
<keyword evidence="4" id="KW-0597">Phosphoprotein</keyword>
<proteinExistence type="predicted"/>
<dbReference type="EMBL" id="JANUHB010000001">
    <property type="protein sequence ID" value="MCS0807238.1"/>
    <property type="molecule type" value="Genomic_DNA"/>
</dbReference>
<dbReference type="PANTHER" id="PTHR44688:SF16">
    <property type="entry name" value="DNA-BINDING TRANSCRIPTIONAL ACTIVATOR DEVR_DOSR"/>
    <property type="match status" value="1"/>
</dbReference>
<feature type="modified residue" description="4-aspartylphosphate" evidence="4">
    <location>
        <position position="55"/>
    </location>
</feature>
<dbReference type="RefSeq" id="WP_258821013.1">
    <property type="nucleotide sequence ID" value="NZ_JANUHB010000001.1"/>
</dbReference>
<dbReference type="InterPro" id="IPR011006">
    <property type="entry name" value="CheY-like_superfamily"/>
</dbReference>
<accession>A0ABT2D7E9</accession>
<dbReference type="PROSITE" id="PS50110">
    <property type="entry name" value="RESPONSE_REGULATORY"/>
    <property type="match status" value="1"/>
</dbReference>
<protein>
    <submittedName>
        <fullName evidence="7">Response regulator</fullName>
    </submittedName>
</protein>
<dbReference type="Proteomes" id="UP001206126">
    <property type="component" value="Unassembled WGS sequence"/>
</dbReference>
<keyword evidence="2" id="KW-0238">DNA-binding</keyword>
<reference evidence="7 8" key="1">
    <citation type="submission" date="2022-08" db="EMBL/GenBank/DDBJ databases">
        <title>Reclassification of Massilia species as members of the genera Telluria, Duganella, Pseudoduganella, Mokoshia gen. nov. and Zemynaea gen. nov. using orthogonal and non-orthogonal genome-based approaches.</title>
        <authorList>
            <person name="Bowman J.P."/>
        </authorList>
    </citation>
    <scope>NUCLEOTIDE SEQUENCE [LARGE SCALE GENOMIC DNA]</scope>
    <source>
        <strain evidence="7 8">JCM 31605</strain>
    </source>
</reference>
<sequence length="203" mass="22127">MEHSRTVHIVEDDASIRAALARLLGAAGYTVHTYDSASAFLATLDDERGGCILLDVDMPGMSGVELQERLGLANCLLPIVFLTGQGDIATSVRTIKAGAEDFLCKPVEVEPLIDAIERALARYRQQAGALSHRRALARRFDSLTAREREVFELLITGALNKQVADRLGNTERTVKAHRRSIMDKLGVRSVAELVHIAGQLAAR</sequence>
<dbReference type="Pfam" id="PF00072">
    <property type="entry name" value="Response_reg"/>
    <property type="match status" value="1"/>
</dbReference>
<feature type="domain" description="HTH luxR-type" evidence="5">
    <location>
        <begin position="136"/>
        <end position="201"/>
    </location>
</feature>
<keyword evidence="8" id="KW-1185">Reference proteome</keyword>
<dbReference type="CDD" id="cd06170">
    <property type="entry name" value="LuxR_C_like"/>
    <property type="match status" value="1"/>
</dbReference>
<organism evidence="7 8">
    <name type="scientific">Massilia agilis</name>
    <dbReference type="NCBI Taxonomy" id="1811226"/>
    <lineage>
        <taxon>Bacteria</taxon>
        <taxon>Pseudomonadati</taxon>
        <taxon>Pseudomonadota</taxon>
        <taxon>Betaproteobacteria</taxon>
        <taxon>Burkholderiales</taxon>
        <taxon>Oxalobacteraceae</taxon>
        <taxon>Telluria group</taxon>
        <taxon>Massilia</taxon>
    </lineage>
</organism>
<evidence type="ECO:0000256" key="2">
    <source>
        <dbReference type="ARBA" id="ARBA00023125"/>
    </source>
</evidence>
<dbReference type="SUPFAM" id="SSF46894">
    <property type="entry name" value="C-terminal effector domain of the bipartite response regulators"/>
    <property type="match status" value="1"/>
</dbReference>
<evidence type="ECO:0000256" key="4">
    <source>
        <dbReference type="PROSITE-ProRule" id="PRU00169"/>
    </source>
</evidence>
<evidence type="ECO:0000259" key="6">
    <source>
        <dbReference type="PROSITE" id="PS50110"/>
    </source>
</evidence>
<dbReference type="InterPro" id="IPR000792">
    <property type="entry name" value="Tscrpt_reg_LuxR_C"/>
</dbReference>
<gene>
    <name evidence="7" type="ORF">NX774_04800</name>
</gene>
<dbReference type="InterPro" id="IPR001789">
    <property type="entry name" value="Sig_transdc_resp-reg_receiver"/>
</dbReference>
<dbReference type="SMART" id="SM00448">
    <property type="entry name" value="REC"/>
    <property type="match status" value="1"/>
</dbReference>
<evidence type="ECO:0000313" key="8">
    <source>
        <dbReference type="Proteomes" id="UP001206126"/>
    </source>
</evidence>
<feature type="domain" description="Response regulatory" evidence="6">
    <location>
        <begin position="6"/>
        <end position="120"/>
    </location>
</feature>
<dbReference type="Pfam" id="PF00196">
    <property type="entry name" value="GerE"/>
    <property type="match status" value="1"/>
</dbReference>
<keyword evidence="3" id="KW-0804">Transcription</keyword>
<evidence type="ECO:0000256" key="1">
    <source>
        <dbReference type="ARBA" id="ARBA00023015"/>
    </source>
</evidence>
<dbReference type="InterPro" id="IPR036388">
    <property type="entry name" value="WH-like_DNA-bd_sf"/>
</dbReference>
<evidence type="ECO:0000313" key="7">
    <source>
        <dbReference type="EMBL" id="MCS0807238.1"/>
    </source>
</evidence>
<dbReference type="SUPFAM" id="SSF52172">
    <property type="entry name" value="CheY-like"/>
    <property type="match status" value="1"/>
</dbReference>
<dbReference type="InterPro" id="IPR016032">
    <property type="entry name" value="Sig_transdc_resp-reg_C-effctor"/>
</dbReference>
<dbReference type="PROSITE" id="PS50043">
    <property type="entry name" value="HTH_LUXR_2"/>
    <property type="match status" value="1"/>
</dbReference>